<evidence type="ECO:0000256" key="1">
    <source>
        <dbReference type="SAM" id="MobiDB-lite"/>
    </source>
</evidence>
<feature type="compositionally biased region" description="Basic and acidic residues" evidence="1">
    <location>
        <begin position="113"/>
        <end position="133"/>
    </location>
</feature>
<accession>A0A8X6Q7X7</accession>
<dbReference type="SUPFAM" id="SSF46785">
    <property type="entry name" value="Winged helix' DNA-binding domain"/>
    <property type="match status" value="1"/>
</dbReference>
<feature type="compositionally biased region" description="Basic and acidic residues" evidence="1">
    <location>
        <begin position="92"/>
        <end position="103"/>
    </location>
</feature>
<name>A0A8X6Q7X7_NEPPI</name>
<feature type="region of interest" description="Disordered" evidence="1">
    <location>
        <begin position="80"/>
        <end position="133"/>
    </location>
</feature>
<dbReference type="GO" id="GO:0006334">
    <property type="term" value="P:nucleosome assembly"/>
    <property type="evidence" value="ECO:0007669"/>
    <property type="project" value="InterPro"/>
</dbReference>
<dbReference type="InterPro" id="IPR036388">
    <property type="entry name" value="WH-like_DNA-bd_sf"/>
</dbReference>
<feature type="domain" description="H15" evidence="2">
    <location>
        <begin position="22"/>
        <end position="79"/>
    </location>
</feature>
<protein>
    <recommendedName>
        <fullName evidence="2">H15 domain-containing protein</fullName>
    </recommendedName>
</protein>
<gene>
    <name evidence="3" type="primary">AVEN_173957_1</name>
    <name evidence="3" type="ORF">NPIL_135781</name>
</gene>
<dbReference type="InterPro" id="IPR005818">
    <property type="entry name" value="Histone_H1/H5_H15"/>
</dbReference>
<dbReference type="AlphaFoldDB" id="A0A8X6Q7X7"/>
<dbReference type="Proteomes" id="UP000887013">
    <property type="component" value="Unassembled WGS sequence"/>
</dbReference>
<dbReference type="EMBL" id="BMAW01124261">
    <property type="protein sequence ID" value="GFU07042.1"/>
    <property type="molecule type" value="Genomic_DNA"/>
</dbReference>
<sequence>MNDMSLIKEKKSKLAADKNQIRRWILKSVAETTRKTAVTLNSIKKFLDSKQKNVSAKTETKMILKRLVESGHLVKIDGRFCAGKSSSKKKNERSQLRKSDSKRKSPSRSNKIRKAEGKRASVSPEREPEKQFA</sequence>
<dbReference type="GO" id="GO:0000786">
    <property type="term" value="C:nucleosome"/>
    <property type="evidence" value="ECO:0007669"/>
    <property type="project" value="InterPro"/>
</dbReference>
<dbReference type="Gene3D" id="1.10.10.10">
    <property type="entry name" value="Winged helix-like DNA-binding domain superfamily/Winged helix DNA-binding domain"/>
    <property type="match status" value="1"/>
</dbReference>
<dbReference type="Pfam" id="PF00538">
    <property type="entry name" value="Linker_histone"/>
    <property type="match status" value="1"/>
</dbReference>
<comment type="caution">
    <text evidence="3">The sequence shown here is derived from an EMBL/GenBank/DDBJ whole genome shotgun (WGS) entry which is preliminary data.</text>
</comment>
<evidence type="ECO:0000313" key="3">
    <source>
        <dbReference type="EMBL" id="GFU07042.1"/>
    </source>
</evidence>
<organism evidence="3 4">
    <name type="scientific">Nephila pilipes</name>
    <name type="common">Giant wood spider</name>
    <name type="synonym">Nephila maculata</name>
    <dbReference type="NCBI Taxonomy" id="299642"/>
    <lineage>
        <taxon>Eukaryota</taxon>
        <taxon>Metazoa</taxon>
        <taxon>Ecdysozoa</taxon>
        <taxon>Arthropoda</taxon>
        <taxon>Chelicerata</taxon>
        <taxon>Arachnida</taxon>
        <taxon>Araneae</taxon>
        <taxon>Araneomorphae</taxon>
        <taxon>Entelegynae</taxon>
        <taxon>Araneoidea</taxon>
        <taxon>Nephilidae</taxon>
        <taxon>Nephila</taxon>
    </lineage>
</organism>
<proteinExistence type="predicted"/>
<dbReference type="InterPro" id="IPR036390">
    <property type="entry name" value="WH_DNA-bd_sf"/>
</dbReference>
<dbReference type="GO" id="GO:0003677">
    <property type="term" value="F:DNA binding"/>
    <property type="evidence" value="ECO:0007669"/>
    <property type="project" value="InterPro"/>
</dbReference>
<dbReference type="OrthoDB" id="6428166at2759"/>
<evidence type="ECO:0000313" key="4">
    <source>
        <dbReference type="Proteomes" id="UP000887013"/>
    </source>
</evidence>
<reference evidence="3" key="1">
    <citation type="submission" date="2020-08" db="EMBL/GenBank/DDBJ databases">
        <title>Multicomponent nature underlies the extraordinary mechanical properties of spider dragline silk.</title>
        <authorList>
            <person name="Kono N."/>
            <person name="Nakamura H."/>
            <person name="Mori M."/>
            <person name="Yoshida Y."/>
            <person name="Ohtoshi R."/>
            <person name="Malay A.D."/>
            <person name="Moran D.A.P."/>
            <person name="Tomita M."/>
            <person name="Numata K."/>
            <person name="Arakawa K."/>
        </authorList>
    </citation>
    <scope>NUCLEOTIDE SEQUENCE</scope>
</reference>
<keyword evidence="4" id="KW-1185">Reference proteome</keyword>
<evidence type="ECO:0000259" key="2">
    <source>
        <dbReference type="Pfam" id="PF00538"/>
    </source>
</evidence>